<evidence type="ECO:0000313" key="2">
    <source>
        <dbReference type="EMBL" id="KAH7035738.1"/>
    </source>
</evidence>
<gene>
    <name evidence="2" type="ORF">B0I36DRAFT_429788</name>
</gene>
<sequence>MPFDYEAYDAKCAAMDMDQLQREWNHYTRLIAGGNMTTAMSTAASIPTGGVSSIGIVHAAPAIYNARKKREIIDKHFARLGATHSTLSSQSIESVMTEAAFDVDNFEPQIRMAHYDIIGPEGEIRPPARDAIKGPSVDNVAAKPSEKANTKDDNVRGSSQCSSNTKPKSSHDEASLKPPSEPQASQQPVHSAAGNEWAVTMNALNADSPGYQSSPTQTRQWSRDWDNPGSNDDNHSRSDDGDITSLQSSLFDRESKEAFTTSSAFQTSTLDSAAKIQQFGVDGDLTEAENENRWETATIYSTTTHDGNSQPQYIFMFANQLVQDAAGHADRSPFLDVSPGKLDELLQAFSWFLHGESDNPFQWEVSVILNRMRREIRSQCGSDHLSADGEDAFPGDNDDADEDERERRDPHRKSRTLVQDWVNGVDPTSEHEMAQYLKYEHFVKSSKSYNWLIKKIQTYSSLNRDRCHAMEDLRQGVQNLFVQRDSSRIMSRSRPATGVELSITLHDWDIVAYLKSCSKSKPHVKDLDSLLCLTGSPDEAQLTLVTEYFSQTWPETYQPVLLLLKELVHGDLDTEYCWFTLWHFLFTEHEDERIAYDDSRIPDMNRDISINLRQLENSRHIVGWCDKAADLCEAGADVVLGANMQINKKVPPVRLTRTQTYPRLLSWVATQSIIFHDVQADRAWLIDGASALLHIVRASLHRSMKDDDSPYDWLFDTTQLQETPENRSGRQAAIGTLKKAAHLDLPLYRLRRKSTGQGSGPEYFTFGDLVEEVLHTLELLIDAHSQLLRGGDGYEIPKTLDQRRRITGFDLIDIIDPPGSLITPRAKSINDLGDGWCDLAQSLRSLVIFGRGFGELIKPDGERGVVCSLWSSLPSNMDYLGASTSTLQMLYQKQLLRDQPTLKVGQLSKSLTWVSRPLPENGCSCDSAGNSDLARPACSFHPVQSLVRGSLLQKLGIRSYQTPIDVMALDGRGAMIFEHRVSLHRLLVRGDSLAGPGERPSEDETTLDSSLRSLEDASGNSELQDSQTTVLSTPRTSISGSGLVTRPQDQAGASSIGTRSTRLTTKMRIKNMFRRDRT</sequence>
<keyword evidence="3" id="KW-1185">Reference proteome</keyword>
<feature type="compositionally biased region" description="Polar residues" evidence="1">
    <location>
        <begin position="205"/>
        <end position="220"/>
    </location>
</feature>
<feature type="region of interest" description="Disordered" evidence="1">
    <location>
        <begin position="205"/>
        <end position="244"/>
    </location>
</feature>
<organism evidence="2 3">
    <name type="scientific">Microdochium trichocladiopsis</name>
    <dbReference type="NCBI Taxonomy" id="1682393"/>
    <lineage>
        <taxon>Eukaryota</taxon>
        <taxon>Fungi</taxon>
        <taxon>Dikarya</taxon>
        <taxon>Ascomycota</taxon>
        <taxon>Pezizomycotina</taxon>
        <taxon>Sordariomycetes</taxon>
        <taxon>Xylariomycetidae</taxon>
        <taxon>Xylariales</taxon>
        <taxon>Microdochiaceae</taxon>
        <taxon>Microdochium</taxon>
    </lineage>
</organism>
<feature type="compositionally biased region" description="Basic and acidic residues" evidence="1">
    <location>
        <begin position="122"/>
        <end position="132"/>
    </location>
</feature>
<name>A0A9P8YC29_9PEZI</name>
<evidence type="ECO:0000313" key="3">
    <source>
        <dbReference type="Proteomes" id="UP000756346"/>
    </source>
</evidence>
<accession>A0A9P8YC29</accession>
<comment type="caution">
    <text evidence="2">The sequence shown here is derived from an EMBL/GenBank/DDBJ whole genome shotgun (WGS) entry which is preliminary data.</text>
</comment>
<dbReference type="EMBL" id="JAGTJQ010000003">
    <property type="protein sequence ID" value="KAH7035738.1"/>
    <property type="molecule type" value="Genomic_DNA"/>
</dbReference>
<protein>
    <submittedName>
        <fullName evidence="2">Uncharacterized protein</fullName>
    </submittedName>
</protein>
<feature type="compositionally biased region" description="Basic and acidic residues" evidence="1">
    <location>
        <begin position="221"/>
        <end position="240"/>
    </location>
</feature>
<feature type="region of interest" description="Disordered" evidence="1">
    <location>
        <begin position="1014"/>
        <end position="1059"/>
    </location>
</feature>
<dbReference type="GeneID" id="70192055"/>
<dbReference type="OrthoDB" id="1577640at2759"/>
<dbReference type="RefSeq" id="XP_046015831.1">
    <property type="nucleotide sequence ID" value="XM_046162509.1"/>
</dbReference>
<feature type="region of interest" description="Disordered" evidence="1">
    <location>
        <begin position="121"/>
        <end position="192"/>
    </location>
</feature>
<dbReference type="Proteomes" id="UP000756346">
    <property type="component" value="Unassembled WGS sequence"/>
</dbReference>
<dbReference type="AlphaFoldDB" id="A0A9P8YC29"/>
<evidence type="ECO:0000256" key="1">
    <source>
        <dbReference type="SAM" id="MobiDB-lite"/>
    </source>
</evidence>
<proteinExistence type="predicted"/>
<feature type="compositionally biased region" description="Polar residues" evidence="1">
    <location>
        <begin position="156"/>
        <end position="167"/>
    </location>
</feature>
<feature type="compositionally biased region" description="Acidic residues" evidence="1">
    <location>
        <begin position="388"/>
        <end position="404"/>
    </location>
</feature>
<feature type="region of interest" description="Disordered" evidence="1">
    <location>
        <begin position="380"/>
        <end position="415"/>
    </location>
</feature>
<reference evidence="2" key="1">
    <citation type="journal article" date="2021" name="Nat. Commun.">
        <title>Genetic determinants of endophytism in the Arabidopsis root mycobiome.</title>
        <authorList>
            <person name="Mesny F."/>
            <person name="Miyauchi S."/>
            <person name="Thiergart T."/>
            <person name="Pickel B."/>
            <person name="Atanasova L."/>
            <person name="Karlsson M."/>
            <person name="Huettel B."/>
            <person name="Barry K.W."/>
            <person name="Haridas S."/>
            <person name="Chen C."/>
            <person name="Bauer D."/>
            <person name="Andreopoulos W."/>
            <person name="Pangilinan J."/>
            <person name="LaButti K."/>
            <person name="Riley R."/>
            <person name="Lipzen A."/>
            <person name="Clum A."/>
            <person name="Drula E."/>
            <person name="Henrissat B."/>
            <person name="Kohler A."/>
            <person name="Grigoriev I.V."/>
            <person name="Martin F.M."/>
            <person name="Hacquard S."/>
        </authorList>
    </citation>
    <scope>NUCLEOTIDE SEQUENCE</scope>
    <source>
        <strain evidence="2">MPI-CAGE-CH-0230</strain>
    </source>
</reference>
<feature type="compositionally biased region" description="Basic and acidic residues" evidence="1">
    <location>
        <begin position="144"/>
        <end position="155"/>
    </location>
</feature>